<organism evidence="3 4">
    <name type="scientific">Chitinophaga oryzae</name>
    <dbReference type="NCBI Taxonomy" id="2725414"/>
    <lineage>
        <taxon>Bacteria</taxon>
        <taxon>Pseudomonadati</taxon>
        <taxon>Bacteroidota</taxon>
        <taxon>Chitinophagia</taxon>
        <taxon>Chitinophagales</taxon>
        <taxon>Chitinophagaceae</taxon>
        <taxon>Chitinophaga</taxon>
    </lineage>
</organism>
<reference evidence="4" key="1">
    <citation type="submission" date="2020-04" db="EMBL/GenBank/DDBJ databases">
        <authorList>
            <person name="Kittiwongwattana C."/>
        </authorList>
    </citation>
    <scope>NUCLEOTIDE SEQUENCE [LARGE SCALE GENOMIC DNA]</scope>
    <source>
        <strain evidence="4">1310</strain>
    </source>
</reference>
<dbReference type="Gene3D" id="2.180.10.10">
    <property type="entry name" value="RHS repeat-associated core"/>
    <property type="match status" value="1"/>
</dbReference>
<feature type="domain" description="DUF5977" evidence="2">
    <location>
        <begin position="1010"/>
        <end position="1072"/>
    </location>
</feature>
<dbReference type="InterPro" id="IPR046020">
    <property type="entry name" value="DUF5977"/>
</dbReference>
<proteinExistence type="predicted"/>
<dbReference type="Proteomes" id="UP000502421">
    <property type="component" value="Chromosome"/>
</dbReference>
<feature type="chain" id="PRO_5041918614" description="DUF5977 domain-containing protein" evidence="1">
    <location>
        <begin position="24"/>
        <end position="1194"/>
    </location>
</feature>
<dbReference type="NCBIfam" id="TIGR01643">
    <property type="entry name" value="YD_repeat_2x"/>
    <property type="match status" value="1"/>
</dbReference>
<gene>
    <name evidence="3" type="ORF">HF329_27060</name>
</gene>
<feature type="signal peptide" evidence="1">
    <location>
        <begin position="1"/>
        <end position="23"/>
    </location>
</feature>
<dbReference type="Pfam" id="PF19404">
    <property type="entry name" value="DUF5977"/>
    <property type="match status" value="3"/>
</dbReference>
<dbReference type="AlphaFoldDB" id="A0AAE6ZNR8"/>
<dbReference type="RefSeq" id="WP_168809141.1">
    <property type="nucleotide sequence ID" value="NZ_CP051205.1"/>
</dbReference>
<dbReference type="EMBL" id="CP051205">
    <property type="protein sequence ID" value="QJB34760.1"/>
    <property type="molecule type" value="Genomic_DNA"/>
</dbReference>
<evidence type="ECO:0000259" key="2">
    <source>
        <dbReference type="Pfam" id="PF19404"/>
    </source>
</evidence>
<dbReference type="InterPro" id="IPR006530">
    <property type="entry name" value="YD"/>
</dbReference>
<name>A0AAE6ZNR8_9BACT</name>
<evidence type="ECO:0000313" key="4">
    <source>
        <dbReference type="Proteomes" id="UP000502421"/>
    </source>
</evidence>
<sequence length="1194" mass="133235">MFSTKTQLLSVLMLLFFSTSAYCQKIEFGNSLKVLTDLKSPTAAQLENFGNLSVSYQSGSPNIAIPIFTLEAKHFKYPISLSYTAKGIPVNAVAGVAGLGWHMNAVSSITYQRLGEKDFLVPSNGADNLSNRRWFTLSNSCGGTCTGNCSYTNGQDKTTALLYAKAVNPKDLPEIYSLNTPVINGKFFFSGRSGYTMPASDLKIDNYVQSNDQFTVASGGIHIHDTEGNLYVFSSLYDAYANNGLFLTKILTADNDSIKFYYSSLKIRYRAEPSRVSIEHIKGQYPCSGGFTSYPQEENVPKENKLEELFVDSIVAGNGTKVEFLYSARKDLVSLDDAAITAKKLDRINVYDYNRNLKKQFSFRYSYFGDSTNTESCYLKLSSFRQEVPGQNLAMEHTFDYNPIALPGRLHSKTDTIGYYTRLSGNDINLKGARDTVASRACMLERINYPTGGYTLLKYENNKLLYKTPLRIKTLADYTPDGKQYNFRSFDYQEALSYNKSYRYEKVMYELKSTCAGSSAAFVKCPTIMRTSTSLSDLYESYYYANIEEGYPKVTEYFGSDNALGKKEYYYTIPQVNVESGIWNPTVLLSKELTYKKTTTGFTLINEVENSYNDFAAFRPADRFEDVNHPAIRRTRGISFSVRYEEQIAANCNGVPGVICSPYDIEQWSIVLNSVPILPTKKITRQYADNITTPLTSTEDYLYNETQSLSPTAIITTNSKDETITAKKGYPFHFPGVAVYDSMQARNMKSVTVKDSIFNNSTRIFVATNNYAFTDASRKLIAPASYEIQHTNNSPEVRIAYHRYDAQGNILERSKANDVHEVYLWGYNNAYPVAKITGSTYDQVIAMVNSNILQRPTSDQQLRDELNKIRTSLAGSNVLVSTYTYAPLTGITSETDATGRTTYYEYDAFSRLKAIRDMNSKIIKYYCYNYAGQQTECTDAVFYNTALSGTFTRNDCPSGYNPQGPVVYTVPAGKYGSLQSQQAADALAQADMTANGQLYANNNSGCWKIYYNQPITRMVAKNDCPNGYPGVPLPYTVDSAKYTGYTQDDANQKAINEIDANGQTYANANGACATLYTNETQSQWFTRNNCGTGYTGGQYQYTVVAGTYHSSVSTADANQQALNDINANGQNQANLNGTCTCDQEGYKLINGNCEKGTKVLFQEPISGGKCRNGYYYRFSDGSTSVKYYTSTTAC</sequence>
<accession>A0AAE6ZNR8</accession>
<protein>
    <recommendedName>
        <fullName evidence="2">DUF5977 domain-containing protein</fullName>
    </recommendedName>
</protein>
<evidence type="ECO:0000256" key="1">
    <source>
        <dbReference type="SAM" id="SignalP"/>
    </source>
</evidence>
<feature type="domain" description="DUF5977" evidence="2">
    <location>
        <begin position="1076"/>
        <end position="1140"/>
    </location>
</feature>
<feature type="domain" description="DUF5977" evidence="2">
    <location>
        <begin position="942"/>
        <end position="1006"/>
    </location>
</feature>
<evidence type="ECO:0000313" key="3">
    <source>
        <dbReference type="EMBL" id="QJB34760.1"/>
    </source>
</evidence>
<dbReference type="KEGG" id="coy:HF329_27060"/>
<keyword evidence="1" id="KW-0732">Signal</keyword>